<evidence type="ECO:0000256" key="3">
    <source>
        <dbReference type="ARBA" id="ARBA00022670"/>
    </source>
</evidence>
<dbReference type="OrthoDB" id="3182339at2759"/>
<evidence type="ECO:0000256" key="4">
    <source>
        <dbReference type="ARBA" id="ARBA00022786"/>
    </source>
</evidence>
<comment type="catalytic activity">
    <reaction evidence="1">
        <text>Thiol-dependent hydrolysis of ester, thioester, amide, peptide and isopeptide bonds formed by the C-terminal Gly of ubiquitin (a 76-residue protein attached to proteins as an intracellular targeting signal).</text>
        <dbReference type="EC" id="3.4.19.12"/>
    </reaction>
</comment>
<name>A0A4S4L4J4_9AGAM</name>
<feature type="non-terminal residue" evidence="8">
    <location>
        <position position="1343"/>
    </location>
</feature>
<feature type="domain" description="DUF3638" evidence="7">
    <location>
        <begin position="1259"/>
        <end position="1343"/>
    </location>
</feature>
<reference evidence="8 9" key="1">
    <citation type="submission" date="2019-02" db="EMBL/GenBank/DDBJ databases">
        <title>Genome sequencing of the rare red list fungi Bondarzewia mesenterica.</title>
        <authorList>
            <person name="Buettner E."/>
            <person name="Kellner H."/>
        </authorList>
    </citation>
    <scope>NUCLEOTIDE SEQUENCE [LARGE SCALE GENOMIC DNA]</scope>
    <source>
        <strain evidence="8 9">DSM 108281</strain>
    </source>
</reference>
<dbReference type="EC" id="3.4.19.12" evidence="2"/>
<gene>
    <name evidence="8" type="ORF">EW146_g9666</name>
</gene>
<dbReference type="EMBL" id="SGPL01000899">
    <property type="protein sequence ID" value="THH06264.1"/>
    <property type="molecule type" value="Genomic_DNA"/>
</dbReference>
<dbReference type="InterPro" id="IPR022099">
    <property type="entry name" value="DUF3638"/>
</dbReference>
<organism evidence="8 9">
    <name type="scientific">Bondarzewia mesenterica</name>
    <dbReference type="NCBI Taxonomy" id="1095465"/>
    <lineage>
        <taxon>Eukaryota</taxon>
        <taxon>Fungi</taxon>
        <taxon>Dikarya</taxon>
        <taxon>Basidiomycota</taxon>
        <taxon>Agaricomycotina</taxon>
        <taxon>Agaricomycetes</taxon>
        <taxon>Russulales</taxon>
        <taxon>Bondarzewiaceae</taxon>
        <taxon>Bondarzewia</taxon>
    </lineage>
</organism>
<protein>
    <recommendedName>
        <fullName evidence="2">ubiquitinyl hydrolase 1</fullName>
        <ecNumber evidence="2">3.4.19.12</ecNumber>
    </recommendedName>
</protein>
<sequence length="1343" mass="152422">MVCNSSSSTRKGVHGRLALLPRRTSSNNFAVERTDHTSNRVIADQFECPKDLSLHEHLAFASLRSGPRLQWLNVAREVSSNSLTFNREEVHTLITQSAWQVGPLSEDGTHHEWHAELRSAEFCHVLLWELDRLLGNVQANWLEGVTARTIILLTARILASVGDPDVHEAGYKLLRKARDVTFQWVRELAEHLRASDEKHVNESQIRLCQMAATCRATYDVDPEHLPHLLRSDEDVSVLVQCAISVYDNQPPVLEKASPEFQKLLSRDRRLSHSLEPFLLERALANNQGLDNAIASLWSGFCRGRGVWDQLAAPNSRWLTCWTASGVGQVAQRIQYNLLEGRLLIDGKPLGRLPREIVRHPVYSRIFGNKILDVVPADLPGMEFATLNLISGYQLYFALKHDKNDMIIRARRESQILELIPHAVLTGDFPAFFVSDYAHWLDVNTGELEFRSLDSLWESNSDNWRLGFPGCMREPLMMIHGRSSGSLIDFHSCTFKMVSDRLKALESPEYLTVTRAANLSLLVDVPRFRLSFLLDSDMDLESKNLPGMVIDNNQSSGTMFGLRNQLVLRAKDTAARELPRSRRVLIPHGKVRFAVQGHHVLVGIDTGTGRRVSYHDYKIDTDLWCLVSNVSLTSKLYKIYLHAVTSHCLPDPLTGRSGTEEALHELCSASSISFQRLCDADAQLLREIASLAPDRSFYPTHLKAMQSVDWSNLSPLSQHHDFHIATESILEYAKSLEIFYEHSADFSLPSRDAYLLERAARRNTVYYPDDIAGRCSVLDKSGDQVYQSRDSLNANYGMEKEYAVFQTSCRTQLDPSSLNCSPYDLLEMIISWGKVGPAEEMSLSYSRYWLNPTLSQDWIAAYNLCRSSADPFSVRRYQLAFSLSAMTFGSPHLQDLAPVLLAFATNPRFRLLHSPSWLSYDVSEGFDPTRHRVRTMVASAAYPLQSTPAGSLTKGVYETNQAFEQRQRQYYNTNGEPRVDDFTDQLMAQWPCVDLRSPSTSSTWFDVSVCITQIREYFRNCFANTQLRDHVRQVESVLRERPAIIPSPGMQYAFSPCLYVVNYEKASISSNDLVGRTPHIDQPTTQFYGDSGVSRKNGVPRDTSALKDLLHEFQNDAAHPFRSRYGEDLDSSRRELDDQMPSAILEEIPSNENLYANRDQYFKRAREVFFEIERSLLPRTACEKVLSTAGLWPRVTPRLMLGQLALVHRKILSRQWQESLTAYAQVFMEYQRSQRLIGLALREKKEELLKESENTSFNQEDAIRYPDWLLIQIEGDFFARFIQVRVAHEMIAPSSGENTALQLNMGEGKSSVIVPLVSAALADGTSLVRVVVLKSLSNQMFQLL</sequence>
<dbReference type="PANTHER" id="PTHR13367:SF33">
    <property type="entry name" value="P-LOOP CONTAINING NUCLEOSIDE TRIPHOSPHATE HYDROLASE PROTEIN"/>
    <property type="match status" value="1"/>
</dbReference>
<evidence type="ECO:0000313" key="9">
    <source>
        <dbReference type="Proteomes" id="UP000310158"/>
    </source>
</evidence>
<keyword evidence="3" id="KW-0645">Protease</keyword>
<evidence type="ECO:0000259" key="7">
    <source>
        <dbReference type="Pfam" id="PF12340"/>
    </source>
</evidence>
<keyword evidence="9" id="KW-1185">Reference proteome</keyword>
<dbReference type="Proteomes" id="UP000310158">
    <property type="component" value="Unassembled WGS sequence"/>
</dbReference>
<dbReference type="Pfam" id="PF12340">
    <property type="entry name" value="DUF3638"/>
    <property type="match status" value="1"/>
</dbReference>
<dbReference type="GO" id="GO:0004843">
    <property type="term" value="F:cysteine-type deubiquitinase activity"/>
    <property type="evidence" value="ECO:0007669"/>
    <property type="project" value="UniProtKB-EC"/>
</dbReference>
<accession>A0A4S4L4J4</accession>
<keyword evidence="4" id="KW-0833">Ubl conjugation pathway</keyword>
<evidence type="ECO:0000256" key="6">
    <source>
        <dbReference type="ARBA" id="ARBA00022807"/>
    </source>
</evidence>
<dbReference type="InterPro" id="IPR051346">
    <property type="entry name" value="OTU_Deubiquitinase"/>
</dbReference>
<proteinExistence type="predicted"/>
<dbReference type="GO" id="GO:0006508">
    <property type="term" value="P:proteolysis"/>
    <property type="evidence" value="ECO:0007669"/>
    <property type="project" value="UniProtKB-KW"/>
</dbReference>
<keyword evidence="5" id="KW-0378">Hydrolase</keyword>
<dbReference type="PANTHER" id="PTHR13367">
    <property type="entry name" value="UBIQUITIN THIOESTERASE"/>
    <property type="match status" value="1"/>
</dbReference>
<evidence type="ECO:0000256" key="1">
    <source>
        <dbReference type="ARBA" id="ARBA00000707"/>
    </source>
</evidence>
<comment type="caution">
    <text evidence="8">The sequence shown here is derived from an EMBL/GenBank/DDBJ whole genome shotgun (WGS) entry which is preliminary data.</text>
</comment>
<keyword evidence="6" id="KW-0788">Thiol protease</keyword>
<evidence type="ECO:0000256" key="5">
    <source>
        <dbReference type="ARBA" id="ARBA00022801"/>
    </source>
</evidence>
<evidence type="ECO:0000256" key="2">
    <source>
        <dbReference type="ARBA" id="ARBA00012759"/>
    </source>
</evidence>
<evidence type="ECO:0000313" key="8">
    <source>
        <dbReference type="EMBL" id="THH06264.1"/>
    </source>
</evidence>